<accession>A0A9D4RVZ0</accession>
<proteinExistence type="predicted"/>
<reference evidence="1" key="1">
    <citation type="journal article" date="2019" name="bioRxiv">
        <title>The Genome of the Zebra Mussel, Dreissena polymorpha: A Resource for Invasive Species Research.</title>
        <authorList>
            <person name="McCartney M.A."/>
            <person name="Auch B."/>
            <person name="Kono T."/>
            <person name="Mallez S."/>
            <person name="Zhang Y."/>
            <person name="Obille A."/>
            <person name="Becker A."/>
            <person name="Abrahante J.E."/>
            <person name="Garbe J."/>
            <person name="Badalamenti J.P."/>
            <person name="Herman A."/>
            <person name="Mangelson H."/>
            <person name="Liachko I."/>
            <person name="Sullivan S."/>
            <person name="Sone E.D."/>
            <person name="Koren S."/>
            <person name="Silverstein K.A.T."/>
            <person name="Beckman K.B."/>
            <person name="Gohl D.M."/>
        </authorList>
    </citation>
    <scope>NUCLEOTIDE SEQUENCE</scope>
    <source>
        <strain evidence="1">Duluth1</strain>
        <tissue evidence="1">Whole animal</tissue>
    </source>
</reference>
<gene>
    <name evidence="1" type="ORF">DPMN_004494</name>
</gene>
<evidence type="ECO:0000313" key="1">
    <source>
        <dbReference type="EMBL" id="KAH3880577.1"/>
    </source>
</evidence>
<protein>
    <submittedName>
        <fullName evidence="1">Uncharacterized protein</fullName>
    </submittedName>
</protein>
<dbReference type="EMBL" id="JAIWYP010000001">
    <property type="protein sequence ID" value="KAH3880577.1"/>
    <property type="molecule type" value="Genomic_DNA"/>
</dbReference>
<name>A0A9D4RVZ0_DREPO</name>
<evidence type="ECO:0000313" key="2">
    <source>
        <dbReference type="Proteomes" id="UP000828390"/>
    </source>
</evidence>
<keyword evidence="2" id="KW-1185">Reference proteome</keyword>
<reference evidence="1" key="2">
    <citation type="submission" date="2020-11" db="EMBL/GenBank/DDBJ databases">
        <authorList>
            <person name="McCartney M.A."/>
            <person name="Auch B."/>
            <person name="Kono T."/>
            <person name="Mallez S."/>
            <person name="Becker A."/>
            <person name="Gohl D.M."/>
            <person name="Silverstein K.A.T."/>
            <person name="Koren S."/>
            <person name="Bechman K.B."/>
            <person name="Herman A."/>
            <person name="Abrahante J.E."/>
            <person name="Garbe J."/>
        </authorList>
    </citation>
    <scope>NUCLEOTIDE SEQUENCE</scope>
    <source>
        <strain evidence="1">Duluth1</strain>
        <tissue evidence="1">Whole animal</tissue>
    </source>
</reference>
<dbReference type="Proteomes" id="UP000828390">
    <property type="component" value="Unassembled WGS sequence"/>
</dbReference>
<organism evidence="1 2">
    <name type="scientific">Dreissena polymorpha</name>
    <name type="common">Zebra mussel</name>
    <name type="synonym">Mytilus polymorpha</name>
    <dbReference type="NCBI Taxonomy" id="45954"/>
    <lineage>
        <taxon>Eukaryota</taxon>
        <taxon>Metazoa</taxon>
        <taxon>Spiralia</taxon>
        <taxon>Lophotrochozoa</taxon>
        <taxon>Mollusca</taxon>
        <taxon>Bivalvia</taxon>
        <taxon>Autobranchia</taxon>
        <taxon>Heteroconchia</taxon>
        <taxon>Euheterodonta</taxon>
        <taxon>Imparidentia</taxon>
        <taxon>Neoheterodontei</taxon>
        <taxon>Myida</taxon>
        <taxon>Dreissenoidea</taxon>
        <taxon>Dreissenidae</taxon>
        <taxon>Dreissena</taxon>
    </lineage>
</organism>
<sequence>MVHSGNPEKGDDKMVITSKFAGKFPKPDLYPWNTCMTCLHVSVWTEHVTQDVEDVCLQLDPSLDLRYMDLLQIHQHFWDTQDRVIQTWSGADSK</sequence>
<dbReference type="AlphaFoldDB" id="A0A9D4RVZ0"/>
<comment type="caution">
    <text evidence="1">The sequence shown here is derived from an EMBL/GenBank/DDBJ whole genome shotgun (WGS) entry which is preliminary data.</text>
</comment>